<feature type="domain" description="Nuclear receptor" evidence="12">
    <location>
        <begin position="183"/>
        <end position="258"/>
    </location>
</feature>
<dbReference type="PROSITE" id="PS00031">
    <property type="entry name" value="NUCLEAR_REC_DBD_1"/>
    <property type="match status" value="1"/>
</dbReference>
<keyword evidence="2 10" id="KW-0479">Metal-binding</keyword>
<evidence type="ECO:0000256" key="8">
    <source>
        <dbReference type="ARBA" id="ARBA00023170"/>
    </source>
</evidence>
<evidence type="ECO:0000313" key="14">
    <source>
        <dbReference type="EMBL" id="ULU11506.1"/>
    </source>
</evidence>
<dbReference type="Gene3D" id="1.10.565.10">
    <property type="entry name" value="Retinoid X Receptor"/>
    <property type="match status" value="1"/>
</dbReference>
<keyword evidence="5 10" id="KW-0805">Transcription regulation</keyword>
<dbReference type="InterPro" id="IPR013088">
    <property type="entry name" value="Znf_NHR/GATA"/>
</dbReference>
<keyword evidence="7 10" id="KW-0804">Transcription</keyword>
<keyword evidence="3 10" id="KW-0863">Zinc-finger</keyword>
<dbReference type="EMBL" id="CP090891">
    <property type="protein sequence ID" value="ULU11506.1"/>
    <property type="molecule type" value="Genomic_DNA"/>
</dbReference>
<dbReference type="InterPro" id="IPR001628">
    <property type="entry name" value="Znf_hrmn_rcpt"/>
</dbReference>
<dbReference type="InterPro" id="IPR001723">
    <property type="entry name" value="Nuclear_hrmn_rcpt"/>
</dbReference>
<evidence type="ECO:0000256" key="3">
    <source>
        <dbReference type="ARBA" id="ARBA00022771"/>
    </source>
</evidence>
<name>A0AAE9IYT9_CAEBR</name>
<dbReference type="FunFam" id="3.30.50.10:FF:000003">
    <property type="entry name" value="Nuclear orphan receptor ROR-beta"/>
    <property type="match status" value="1"/>
</dbReference>
<evidence type="ECO:0000256" key="1">
    <source>
        <dbReference type="ARBA" id="ARBA00004123"/>
    </source>
</evidence>
<organism evidence="14 15">
    <name type="scientific">Caenorhabditis briggsae</name>
    <dbReference type="NCBI Taxonomy" id="6238"/>
    <lineage>
        <taxon>Eukaryota</taxon>
        <taxon>Metazoa</taxon>
        <taxon>Ecdysozoa</taxon>
        <taxon>Nematoda</taxon>
        <taxon>Chromadorea</taxon>
        <taxon>Rhabditida</taxon>
        <taxon>Rhabditina</taxon>
        <taxon>Rhabditomorpha</taxon>
        <taxon>Rhabditoidea</taxon>
        <taxon>Rhabditidae</taxon>
        <taxon>Peloderinae</taxon>
        <taxon>Caenorhabditis</taxon>
    </lineage>
</organism>
<dbReference type="SMART" id="SM00430">
    <property type="entry name" value="HOLI"/>
    <property type="match status" value="1"/>
</dbReference>
<dbReference type="PANTHER" id="PTHR45805:SF2">
    <property type="entry name" value="NUCLEAR HORMONE RECEPTOR HR3-RELATED"/>
    <property type="match status" value="1"/>
</dbReference>
<comment type="similarity">
    <text evidence="10">Belongs to the nuclear hormone receptor family.</text>
</comment>
<protein>
    <recommendedName>
        <fullName evidence="16">Protein CBR-NHR-23</fullName>
    </recommendedName>
</protein>
<keyword evidence="9 10" id="KW-0539">Nucleus</keyword>
<dbReference type="Pfam" id="PF00104">
    <property type="entry name" value="Hormone_recep"/>
    <property type="match status" value="1"/>
</dbReference>
<evidence type="ECO:0000256" key="4">
    <source>
        <dbReference type="ARBA" id="ARBA00022833"/>
    </source>
</evidence>
<evidence type="ECO:0000256" key="6">
    <source>
        <dbReference type="ARBA" id="ARBA00023125"/>
    </source>
</evidence>
<dbReference type="InterPro" id="IPR044101">
    <property type="entry name" value="NR_DBD_ROR"/>
</dbReference>
<dbReference type="GO" id="GO:0043565">
    <property type="term" value="F:sequence-specific DNA binding"/>
    <property type="evidence" value="ECO:0007669"/>
    <property type="project" value="InterPro"/>
</dbReference>
<dbReference type="Gene3D" id="3.30.50.10">
    <property type="entry name" value="Erythroid Transcription Factor GATA-1, subunit A"/>
    <property type="match status" value="1"/>
</dbReference>
<evidence type="ECO:0000313" key="15">
    <source>
        <dbReference type="Proteomes" id="UP000827892"/>
    </source>
</evidence>
<dbReference type="SUPFAM" id="SSF57716">
    <property type="entry name" value="Glucocorticoid receptor-like (DNA-binding domain)"/>
    <property type="match status" value="1"/>
</dbReference>
<dbReference type="GO" id="GO:0008270">
    <property type="term" value="F:zinc ion binding"/>
    <property type="evidence" value="ECO:0007669"/>
    <property type="project" value="UniProtKB-KW"/>
</dbReference>
<dbReference type="PROSITE" id="PS51030">
    <property type="entry name" value="NUCLEAR_REC_DBD_2"/>
    <property type="match status" value="1"/>
</dbReference>
<dbReference type="AlphaFoldDB" id="A0AAE9IYT9"/>
<dbReference type="PRINTS" id="PR00047">
    <property type="entry name" value="STROIDFINGER"/>
</dbReference>
<dbReference type="PANTHER" id="PTHR45805">
    <property type="entry name" value="NUCLEAR HORMONE RECEPTOR HR3-RELATED"/>
    <property type="match status" value="1"/>
</dbReference>
<feature type="region of interest" description="Disordered" evidence="11">
    <location>
        <begin position="27"/>
        <end position="102"/>
    </location>
</feature>
<dbReference type="Pfam" id="PF00105">
    <property type="entry name" value="zf-C4"/>
    <property type="match status" value="1"/>
</dbReference>
<evidence type="ECO:0000256" key="7">
    <source>
        <dbReference type="ARBA" id="ARBA00023163"/>
    </source>
</evidence>
<dbReference type="InterPro" id="IPR035500">
    <property type="entry name" value="NHR-like_dom_sf"/>
</dbReference>
<dbReference type="CDD" id="cd06968">
    <property type="entry name" value="NR_DBD_ROR"/>
    <property type="match status" value="1"/>
</dbReference>
<comment type="subcellular location">
    <subcellularLocation>
        <location evidence="1 10">Nucleus</location>
    </subcellularLocation>
</comment>
<gene>
    <name evidence="14" type="ORF">L3Y34_015145</name>
</gene>
<keyword evidence="4 10" id="KW-0862">Zinc</keyword>
<reference evidence="14 15" key="1">
    <citation type="submission" date="2022-05" db="EMBL/GenBank/DDBJ databases">
        <title>Chromosome-level reference genomes for two strains of Caenorhabditis briggsae: an improved platform for comparative genomics.</title>
        <authorList>
            <person name="Stevens L."/>
            <person name="Andersen E.C."/>
        </authorList>
    </citation>
    <scope>NUCLEOTIDE SEQUENCE [LARGE SCALE GENOMIC DNA]</scope>
    <source>
        <strain evidence="14">QX1410_ONT</strain>
        <tissue evidence="14">Whole-organism</tissue>
    </source>
</reference>
<dbReference type="InterPro" id="IPR000536">
    <property type="entry name" value="Nucl_hrmn_rcpt_lig-bd"/>
</dbReference>
<dbReference type="GO" id="GO:0003700">
    <property type="term" value="F:DNA-binding transcription factor activity"/>
    <property type="evidence" value="ECO:0007669"/>
    <property type="project" value="InterPro"/>
</dbReference>
<dbReference type="Proteomes" id="UP000827892">
    <property type="component" value="Chromosome I"/>
</dbReference>
<keyword evidence="8 10" id="KW-0675">Receptor</keyword>
<evidence type="ECO:0000259" key="13">
    <source>
        <dbReference type="PROSITE" id="PS51843"/>
    </source>
</evidence>
<feature type="domain" description="NR LBD" evidence="13">
    <location>
        <begin position="387"/>
        <end position="630"/>
    </location>
</feature>
<evidence type="ECO:0000256" key="2">
    <source>
        <dbReference type="ARBA" id="ARBA00022723"/>
    </source>
</evidence>
<keyword evidence="6 10" id="KW-0238">DNA-binding</keyword>
<dbReference type="SMART" id="SM00399">
    <property type="entry name" value="ZnF_C4"/>
    <property type="match status" value="1"/>
</dbReference>
<proteinExistence type="inferred from homology"/>
<evidence type="ECO:0000256" key="11">
    <source>
        <dbReference type="SAM" id="MobiDB-lite"/>
    </source>
</evidence>
<dbReference type="PROSITE" id="PS51843">
    <property type="entry name" value="NR_LBD"/>
    <property type="match status" value="1"/>
</dbReference>
<evidence type="ECO:0000256" key="10">
    <source>
        <dbReference type="RuleBase" id="RU004334"/>
    </source>
</evidence>
<dbReference type="PRINTS" id="PR00398">
    <property type="entry name" value="STRDHORMONER"/>
</dbReference>
<evidence type="ECO:0008006" key="16">
    <source>
        <dbReference type="Google" id="ProtNLM"/>
    </source>
</evidence>
<feature type="compositionally biased region" description="Low complexity" evidence="11">
    <location>
        <begin position="51"/>
        <end position="70"/>
    </location>
</feature>
<evidence type="ECO:0000259" key="12">
    <source>
        <dbReference type="PROSITE" id="PS51030"/>
    </source>
</evidence>
<evidence type="ECO:0000256" key="5">
    <source>
        <dbReference type="ARBA" id="ARBA00023015"/>
    </source>
</evidence>
<sequence length="636" mass="70412">MSPAYLYWLRTLQQAHSFQMQAVEPKLVGPTLPPSLQTPSSSSPPSPVHFQQLRSIPSSPQSSQQSSAPSQAPPVESPDGGKSKENENGAENQHQPPRPMLHPHMIKSEAADYRYSPELKPNTIFGAQGDHPSHAFAKMLTCVIDPNQVNMSGMMPHASAFAAMHNHHQYESKPLQVSAQIEVIPCKVCGDKSSGVHYGVITCEGCKGFFRRSQSSIVNYQCPRQKNCIVDRVNRNRCQYCRLKKCIELGMSRDAVKFGRMSKKQREKVEDEPNALTVPMRKSSRRKNTGEKVRMHKQLAEASGLGYHIYGDYSPPPSHNYIFDQSMYGHYPSGTSTPVNGYPIAMPATPVTPMPQNMYGANPSVATGSHYVAHQATGGSFPSPQVPEEDVVSRVISSFDQQHLDYRTNNAVCEVDPETFSRLDRADGWELFSLQLDPLVKTIIEFAKCVDGFMNLPQETQIQLLKGSVFELCLIFAAMYYNMDTHAVCGERGTIPFACVVTEDVDEMNLINEIHGTLHDIVALQPNTSELALMAAGLLLEQATTSSSSSNGQGDPSTLATAELLKTALHQSMVARTGCMDTTITRIQDVEQKIRQTARLHQEALTKFRLSDPRASEKLPDLYKELFTADRLSPTI</sequence>
<evidence type="ECO:0000256" key="9">
    <source>
        <dbReference type="ARBA" id="ARBA00023242"/>
    </source>
</evidence>
<dbReference type="GO" id="GO:0005634">
    <property type="term" value="C:nucleus"/>
    <property type="evidence" value="ECO:0007669"/>
    <property type="project" value="UniProtKB-SubCell"/>
</dbReference>
<accession>A0AAE9IYT9</accession>
<dbReference type="SUPFAM" id="SSF48508">
    <property type="entry name" value="Nuclear receptor ligand-binding domain"/>
    <property type="match status" value="1"/>
</dbReference>